<comment type="caution">
    <text evidence="3">The sequence shown here is derived from an EMBL/GenBank/DDBJ whole genome shotgun (WGS) entry which is preliminary data.</text>
</comment>
<dbReference type="EMBL" id="JAWWNJ010000045">
    <property type="protein sequence ID" value="KAK7019055.1"/>
    <property type="molecule type" value="Genomic_DNA"/>
</dbReference>
<reference evidence="3 4" key="1">
    <citation type="journal article" date="2024" name="J Genomics">
        <title>Draft genome sequencing and assembly of Favolaschia claudopus CIRM-BRFM 2984 isolated from oak limbs.</title>
        <authorList>
            <person name="Navarro D."/>
            <person name="Drula E."/>
            <person name="Chaduli D."/>
            <person name="Cazenave R."/>
            <person name="Ahrendt S."/>
            <person name="Wang J."/>
            <person name="Lipzen A."/>
            <person name="Daum C."/>
            <person name="Barry K."/>
            <person name="Grigoriev I.V."/>
            <person name="Favel A."/>
            <person name="Rosso M.N."/>
            <person name="Martin F."/>
        </authorList>
    </citation>
    <scope>NUCLEOTIDE SEQUENCE [LARGE SCALE GENOMIC DNA]</scope>
    <source>
        <strain evidence="3 4">CIRM-BRFM 2984</strain>
    </source>
</reference>
<keyword evidence="2" id="KW-0472">Membrane</keyword>
<feature type="transmembrane region" description="Helical" evidence="2">
    <location>
        <begin position="12"/>
        <end position="36"/>
    </location>
</feature>
<evidence type="ECO:0000256" key="2">
    <source>
        <dbReference type="SAM" id="Phobius"/>
    </source>
</evidence>
<evidence type="ECO:0000313" key="4">
    <source>
        <dbReference type="Proteomes" id="UP001362999"/>
    </source>
</evidence>
<keyword evidence="2" id="KW-0812">Transmembrane</keyword>
<proteinExistence type="predicted"/>
<keyword evidence="4" id="KW-1185">Reference proteome</keyword>
<dbReference type="AlphaFoldDB" id="A0AAW0B0L9"/>
<protein>
    <submittedName>
        <fullName evidence="3">Uncharacterized protein</fullName>
    </submittedName>
</protein>
<keyword evidence="2" id="KW-1133">Transmembrane helix</keyword>
<organism evidence="3 4">
    <name type="scientific">Favolaschia claudopus</name>
    <dbReference type="NCBI Taxonomy" id="2862362"/>
    <lineage>
        <taxon>Eukaryota</taxon>
        <taxon>Fungi</taxon>
        <taxon>Dikarya</taxon>
        <taxon>Basidiomycota</taxon>
        <taxon>Agaricomycotina</taxon>
        <taxon>Agaricomycetes</taxon>
        <taxon>Agaricomycetidae</taxon>
        <taxon>Agaricales</taxon>
        <taxon>Marasmiineae</taxon>
        <taxon>Mycenaceae</taxon>
        <taxon>Favolaschia</taxon>
    </lineage>
</organism>
<dbReference type="Proteomes" id="UP001362999">
    <property type="component" value="Unassembled WGS sequence"/>
</dbReference>
<evidence type="ECO:0000256" key="1">
    <source>
        <dbReference type="SAM" id="MobiDB-lite"/>
    </source>
</evidence>
<feature type="region of interest" description="Disordered" evidence="1">
    <location>
        <begin position="264"/>
        <end position="315"/>
    </location>
</feature>
<gene>
    <name evidence="3" type="ORF">R3P38DRAFT_2980393</name>
</gene>
<evidence type="ECO:0000313" key="3">
    <source>
        <dbReference type="EMBL" id="KAK7019055.1"/>
    </source>
</evidence>
<accession>A0AAW0B0L9</accession>
<name>A0AAW0B0L9_9AGAR</name>
<sequence length="315" mass="34705">MPSLPSSSPSAPFTLVVAVMAFGTLSVVGVGMYLLGMFMCKLWKVRSALADDDEEAKVERIYPSKKVEVKFVAERKGTVVEAPLEKICADQPEGLAAEKMFISSSRTLLEYLESTAPMGAPLPTIRRTNSFIPAFDMRTIAEEDEDVSTVNLSAVLTPSVPEEPVESTMSRAAPKLCSIAEEEEEEEDVDDNLPTNQPAVIPEEVCVKSDETYPSHAPSKLEAITEEDEEEEDVPSRQVLAPVNTHHSVIERSTSDFADRMFDSRRPSTSFKPSFTAGYTYGRPRAGKTIARGAEKENATPGEWVRPSRRLTRLQ</sequence>